<proteinExistence type="inferred from homology"/>
<evidence type="ECO:0000256" key="9">
    <source>
        <dbReference type="ARBA" id="ARBA00023326"/>
    </source>
</evidence>
<name>A0A8H4W8N3_9HELO</name>
<keyword evidence="5 10" id="KW-0858">Xylan degradation</keyword>
<evidence type="ECO:0000313" key="15">
    <source>
        <dbReference type="Proteomes" id="UP000566819"/>
    </source>
</evidence>
<dbReference type="EMBL" id="JAAMPI010000105">
    <property type="protein sequence ID" value="KAF4635685.1"/>
    <property type="molecule type" value="Genomic_DNA"/>
</dbReference>
<sequence>MVLFSSFLLVASAVLAVPGPASQFPQPAGTPSSGINNGFYYKYWDDGAATATYINGAAGQYNLTWSDSSGNIIGGKGWNPGSGRTITYSGTFAPDGNAYLSIYGWTTNPLVEYHIVESYGSYNPSNGTVGAKKGIVTTDGGTYDILETFPISIPPIPGVAIPQRYWSVRTSKRVGGTVTTQAHFDAWEKVGMKLGDHNYQIVATEGYHGSGFSSITVS</sequence>
<gene>
    <name evidence="14" type="ORF">G7Y89_g2410</name>
</gene>
<feature type="chain" id="PRO_5034610021" description="Endo-1,4-beta-xylanase" evidence="12">
    <location>
        <begin position="17"/>
        <end position="218"/>
    </location>
</feature>
<evidence type="ECO:0000256" key="7">
    <source>
        <dbReference type="ARBA" id="ARBA00023277"/>
    </source>
</evidence>
<dbReference type="OrthoDB" id="2115822at2759"/>
<feature type="domain" description="GH11" evidence="13">
    <location>
        <begin position="27"/>
        <end position="218"/>
    </location>
</feature>
<comment type="catalytic activity">
    <reaction evidence="1 10 11">
        <text>Endohydrolysis of (1-&gt;4)-beta-D-xylosidic linkages in xylans.</text>
        <dbReference type="EC" id="3.2.1.8"/>
    </reaction>
</comment>
<comment type="caution">
    <text evidence="14">The sequence shown here is derived from an EMBL/GenBank/DDBJ whole genome shotgun (WGS) entry which is preliminary data.</text>
</comment>
<dbReference type="PANTHER" id="PTHR46828">
    <property type="entry name" value="ENDO-1,4-BETA-XYLANASE A-RELATED"/>
    <property type="match status" value="1"/>
</dbReference>
<dbReference type="SUPFAM" id="SSF49899">
    <property type="entry name" value="Concanavalin A-like lectins/glucanases"/>
    <property type="match status" value="1"/>
</dbReference>
<keyword evidence="6 10" id="KW-0378">Hydrolase</keyword>
<accession>A0A8H4W8N3</accession>
<dbReference type="EC" id="3.2.1.8" evidence="4 10"/>
<dbReference type="GO" id="GO:0045493">
    <property type="term" value="P:xylan catabolic process"/>
    <property type="evidence" value="ECO:0007669"/>
    <property type="project" value="UniProtKB-UniRule"/>
</dbReference>
<evidence type="ECO:0000256" key="1">
    <source>
        <dbReference type="ARBA" id="ARBA00000681"/>
    </source>
</evidence>
<keyword evidence="15" id="KW-1185">Reference proteome</keyword>
<dbReference type="Pfam" id="PF00457">
    <property type="entry name" value="Glyco_hydro_11"/>
    <property type="match status" value="1"/>
</dbReference>
<dbReference type="PANTHER" id="PTHR46828:SF2">
    <property type="entry name" value="ENDO-1,4-BETA-XYLANASE A-RELATED"/>
    <property type="match status" value="1"/>
</dbReference>
<comment type="similarity">
    <text evidence="3 10 11">Belongs to the glycosyl hydrolase 11 (cellulase G) family.</text>
</comment>
<protein>
    <recommendedName>
        <fullName evidence="4 10">Endo-1,4-beta-xylanase</fullName>
        <ecNumber evidence="4 10">3.2.1.8</ecNumber>
    </recommendedName>
</protein>
<dbReference type="Gene3D" id="2.60.120.180">
    <property type="match status" value="1"/>
</dbReference>
<evidence type="ECO:0000256" key="8">
    <source>
        <dbReference type="ARBA" id="ARBA00023295"/>
    </source>
</evidence>
<dbReference type="InterPro" id="IPR013320">
    <property type="entry name" value="ConA-like_dom_sf"/>
</dbReference>
<evidence type="ECO:0000256" key="2">
    <source>
        <dbReference type="ARBA" id="ARBA00004851"/>
    </source>
</evidence>
<keyword evidence="9 10" id="KW-0624">Polysaccharide degradation</keyword>
<evidence type="ECO:0000313" key="14">
    <source>
        <dbReference type="EMBL" id="KAF4635685.1"/>
    </source>
</evidence>
<keyword evidence="8 10" id="KW-0326">Glycosidase</keyword>
<dbReference type="Proteomes" id="UP000566819">
    <property type="component" value="Unassembled WGS sequence"/>
</dbReference>
<evidence type="ECO:0000256" key="4">
    <source>
        <dbReference type="ARBA" id="ARBA00012590"/>
    </source>
</evidence>
<evidence type="ECO:0000259" key="13">
    <source>
        <dbReference type="PROSITE" id="PS51761"/>
    </source>
</evidence>
<feature type="signal peptide" evidence="12">
    <location>
        <begin position="1"/>
        <end position="16"/>
    </location>
</feature>
<keyword evidence="12" id="KW-0732">Signal</keyword>
<evidence type="ECO:0000256" key="12">
    <source>
        <dbReference type="SAM" id="SignalP"/>
    </source>
</evidence>
<dbReference type="InterPro" id="IPR033123">
    <property type="entry name" value="GH11_dom"/>
</dbReference>
<evidence type="ECO:0000256" key="10">
    <source>
        <dbReference type="PROSITE-ProRule" id="PRU01097"/>
    </source>
</evidence>
<comment type="pathway">
    <text evidence="2 10 11">Glycan degradation; xylan degradation.</text>
</comment>
<dbReference type="InterPro" id="IPR001137">
    <property type="entry name" value="Glyco_hydro_11"/>
</dbReference>
<keyword evidence="7 10" id="KW-0119">Carbohydrate metabolism</keyword>
<evidence type="ECO:0000256" key="11">
    <source>
        <dbReference type="RuleBase" id="RU362015"/>
    </source>
</evidence>
<reference evidence="14 15" key="1">
    <citation type="submission" date="2020-03" db="EMBL/GenBank/DDBJ databases">
        <title>Draft Genome Sequence of Cudoniella acicularis.</title>
        <authorList>
            <person name="Buettner E."/>
            <person name="Kellner H."/>
        </authorList>
    </citation>
    <scope>NUCLEOTIDE SEQUENCE [LARGE SCALE GENOMIC DNA]</scope>
    <source>
        <strain evidence="14 15">DSM 108380</strain>
    </source>
</reference>
<dbReference type="PROSITE" id="PS51761">
    <property type="entry name" value="GH11_3"/>
    <property type="match status" value="1"/>
</dbReference>
<evidence type="ECO:0000256" key="6">
    <source>
        <dbReference type="ARBA" id="ARBA00022801"/>
    </source>
</evidence>
<evidence type="ECO:0000256" key="3">
    <source>
        <dbReference type="ARBA" id="ARBA00007792"/>
    </source>
</evidence>
<dbReference type="GO" id="GO:0031176">
    <property type="term" value="F:endo-1,4-beta-xylanase activity"/>
    <property type="evidence" value="ECO:0007669"/>
    <property type="project" value="UniProtKB-UniRule"/>
</dbReference>
<feature type="active site" description="Proton donor" evidence="10">
    <location>
        <position position="205"/>
    </location>
</feature>
<dbReference type="InterPro" id="IPR013319">
    <property type="entry name" value="GH11/12"/>
</dbReference>
<dbReference type="AlphaFoldDB" id="A0A8H4W8N3"/>
<evidence type="ECO:0000256" key="5">
    <source>
        <dbReference type="ARBA" id="ARBA00022651"/>
    </source>
</evidence>
<dbReference type="PRINTS" id="PR00911">
    <property type="entry name" value="GLHYDRLASE11"/>
</dbReference>
<organism evidence="14 15">
    <name type="scientific">Cudoniella acicularis</name>
    <dbReference type="NCBI Taxonomy" id="354080"/>
    <lineage>
        <taxon>Eukaryota</taxon>
        <taxon>Fungi</taxon>
        <taxon>Dikarya</taxon>
        <taxon>Ascomycota</taxon>
        <taxon>Pezizomycotina</taxon>
        <taxon>Leotiomycetes</taxon>
        <taxon>Helotiales</taxon>
        <taxon>Tricladiaceae</taxon>
        <taxon>Cudoniella</taxon>
    </lineage>
</organism>
<feature type="active site" description="Nucleophile" evidence="10">
    <location>
        <position position="112"/>
    </location>
</feature>
<dbReference type="UniPathway" id="UPA00114"/>